<reference evidence="1 2" key="1">
    <citation type="submission" date="2018-11" db="EMBL/GenBank/DDBJ databases">
        <authorList>
            <consortium name="Pathogen Informatics"/>
        </authorList>
    </citation>
    <scope>NUCLEOTIDE SEQUENCE [LARGE SCALE GENOMIC DNA]</scope>
    <source>
        <strain>Denwood</strain>
        <strain evidence="2">Zambia</strain>
    </source>
</reference>
<dbReference type="EMBL" id="UZAL01002733">
    <property type="protein sequence ID" value="VDO84453.1"/>
    <property type="molecule type" value="Genomic_DNA"/>
</dbReference>
<evidence type="ECO:0000313" key="2">
    <source>
        <dbReference type="Proteomes" id="UP000269396"/>
    </source>
</evidence>
<name>A0A183NJ39_9TREM</name>
<dbReference type="Proteomes" id="UP000269396">
    <property type="component" value="Unassembled WGS sequence"/>
</dbReference>
<keyword evidence="2" id="KW-1185">Reference proteome</keyword>
<organism evidence="1 2">
    <name type="scientific">Schistosoma mattheei</name>
    <dbReference type="NCBI Taxonomy" id="31246"/>
    <lineage>
        <taxon>Eukaryota</taxon>
        <taxon>Metazoa</taxon>
        <taxon>Spiralia</taxon>
        <taxon>Lophotrochozoa</taxon>
        <taxon>Platyhelminthes</taxon>
        <taxon>Trematoda</taxon>
        <taxon>Digenea</taxon>
        <taxon>Strigeidida</taxon>
        <taxon>Schistosomatoidea</taxon>
        <taxon>Schistosomatidae</taxon>
        <taxon>Schistosoma</taxon>
    </lineage>
</organism>
<evidence type="ECO:0000313" key="1">
    <source>
        <dbReference type="EMBL" id="VDO84453.1"/>
    </source>
</evidence>
<gene>
    <name evidence="1" type="ORF">SMTD_LOCUS2124</name>
</gene>
<protein>
    <submittedName>
        <fullName evidence="1">Uncharacterized protein</fullName>
    </submittedName>
</protein>
<sequence>MRKPEKQTPEPVSSKHLFSFSNHIEQVKRTLTYCKYQFRIVTNCHLHASL</sequence>
<proteinExistence type="predicted"/>
<dbReference type="AlphaFoldDB" id="A0A183NJ39"/>
<accession>A0A183NJ39</accession>